<feature type="transmembrane region" description="Helical" evidence="1">
    <location>
        <begin position="473"/>
        <end position="492"/>
    </location>
</feature>
<dbReference type="AlphaFoldDB" id="A0AAQ2I1P9"/>
<dbReference type="Pfam" id="PF09586">
    <property type="entry name" value="YfhO"/>
    <property type="match status" value="1"/>
</dbReference>
<feature type="transmembrane region" description="Helical" evidence="1">
    <location>
        <begin position="130"/>
        <end position="155"/>
    </location>
</feature>
<gene>
    <name evidence="2" type="ORF">E5170_13405</name>
</gene>
<dbReference type="InterPro" id="IPR018580">
    <property type="entry name" value="Uncharacterised_YfhO"/>
</dbReference>
<reference evidence="2 3" key="1">
    <citation type="submission" date="2019-04" db="EMBL/GenBank/DDBJ databases">
        <title>Draft genome sequence of Pseudomonas sp. M7D1 isolated from rhizosphere of plant the flowery desert.</title>
        <authorList>
            <person name="Poblete-Morales M."/>
            <person name="Plaza N."/>
            <person name="Corsini G."/>
            <person name="Silva E."/>
        </authorList>
    </citation>
    <scope>NUCLEOTIDE SEQUENCE [LARGE SCALE GENOMIC DNA]</scope>
    <source>
        <strain evidence="2 3">M7D1</strain>
    </source>
</reference>
<feature type="transmembrane region" description="Helical" evidence="1">
    <location>
        <begin position="413"/>
        <end position="433"/>
    </location>
</feature>
<keyword evidence="1" id="KW-0472">Membrane</keyword>
<organism evidence="2 3">
    <name type="scientific">Pseudomonas atacamensis</name>
    <dbReference type="NCBI Taxonomy" id="2565368"/>
    <lineage>
        <taxon>Bacteria</taxon>
        <taxon>Pseudomonadati</taxon>
        <taxon>Pseudomonadota</taxon>
        <taxon>Gammaproteobacteria</taxon>
        <taxon>Pseudomonadales</taxon>
        <taxon>Pseudomonadaceae</taxon>
        <taxon>Pseudomonas</taxon>
    </lineage>
</organism>
<name>A0AAQ2I1P9_9PSED</name>
<feature type="transmembrane region" description="Helical" evidence="1">
    <location>
        <begin position="161"/>
        <end position="182"/>
    </location>
</feature>
<feature type="transmembrane region" description="Helical" evidence="1">
    <location>
        <begin position="499"/>
        <end position="519"/>
    </location>
</feature>
<protein>
    <recommendedName>
        <fullName evidence="4">YfhO family protein</fullName>
    </recommendedName>
</protein>
<dbReference type="RefSeq" id="WP_136492974.1">
    <property type="nucleotide sequence ID" value="NZ_SSBS01000003.1"/>
</dbReference>
<dbReference type="EMBL" id="SSBS01000003">
    <property type="protein sequence ID" value="THF32635.1"/>
    <property type="molecule type" value="Genomic_DNA"/>
</dbReference>
<feature type="transmembrane region" description="Helical" evidence="1">
    <location>
        <begin position="218"/>
        <end position="251"/>
    </location>
</feature>
<evidence type="ECO:0000313" key="2">
    <source>
        <dbReference type="EMBL" id="THF32635.1"/>
    </source>
</evidence>
<evidence type="ECO:0000313" key="3">
    <source>
        <dbReference type="Proteomes" id="UP000310574"/>
    </source>
</evidence>
<keyword evidence="1" id="KW-1133">Transmembrane helix</keyword>
<feature type="transmembrane region" description="Helical" evidence="1">
    <location>
        <begin position="345"/>
        <end position="365"/>
    </location>
</feature>
<proteinExistence type="predicted"/>
<feature type="transmembrane region" description="Helical" evidence="1">
    <location>
        <begin position="774"/>
        <end position="793"/>
    </location>
</feature>
<feature type="transmembrane region" description="Helical" evidence="1">
    <location>
        <begin position="372"/>
        <end position="391"/>
    </location>
</feature>
<feature type="transmembrane region" description="Helical" evidence="1">
    <location>
        <begin position="263"/>
        <end position="287"/>
    </location>
</feature>
<evidence type="ECO:0008006" key="4">
    <source>
        <dbReference type="Google" id="ProtNLM"/>
    </source>
</evidence>
<feature type="transmembrane region" description="Helical" evidence="1">
    <location>
        <begin position="440"/>
        <end position="461"/>
    </location>
</feature>
<evidence type="ECO:0000256" key="1">
    <source>
        <dbReference type="SAM" id="Phobius"/>
    </source>
</evidence>
<feature type="transmembrane region" description="Helical" evidence="1">
    <location>
        <begin position="20"/>
        <end position="38"/>
    </location>
</feature>
<comment type="caution">
    <text evidence="2">The sequence shown here is derived from an EMBL/GenBank/DDBJ whole genome shotgun (WGS) entry which is preliminary data.</text>
</comment>
<keyword evidence="1" id="KW-0812">Transmembrane</keyword>
<dbReference type="PANTHER" id="PTHR38454">
    <property type="entry name" value="INTEGRAL MEMBRANE PROTEIN-RELATED"/>
    <property type="match status" value="1"/>
</dbReference>
<dbReference type="PANTHER" id="PTHR38454:SF1">
    <property type="entry name" value="INTEGRAL MEMBRANE PROTEIN"/>
    <property type="match status" value="1"/>
</dbReference>
<accession>A0AAQ2I1P9</accession>
<sequence>MSNFFAVVKDRFKISRKVAEAYFVALMLLVAAFPDVIFKGASLRLTDQITAAFTGVPLKPFYPIPNTTGWWAGYNDNGGATYQSEPMIQFMTNSVRDGDSPYWNPYSTAGALGPEALVDQKFSAMTLANAFLGGGSLTYNIVILIGLFFGVFFIYRIVREVFGLSAVAAFASSTFYLLNGYITANLGSNVTQSYLYVPLCLYGALLFVSKISVARWSVAVLAFALFFTCTFMPTTITSLIVIGCITIGYMLNCVTTKQYSMRTGLIAMSLLGLALISSFVLLAPLYFPFLENLKSLGTLDDYSKRHFWPLSFPNAIPSFFSSSHLFESYNGAEPSAAMFNNSGSFTGNTVFHSGVIAIALASCVLSKRLGQFRWLIGISLGVTALVLVRLFDPVWIQLLFAQLPIIGNIGSQYWWPVIMFFLTFMIGFGIHNLQERNARILPWLALLTLGVGTLMWCYSAFGLQEPHLEYKISALTLLALASALMLSLLLFSKYIGSGAALRGVCTGVVMLMFIELMLMGKMIRFQRNDLFANLPPALQFVKQNIGVSRTLNFGQRGLYPELGSAFQIQEVSTMNQGGLPEFRDFFYSVINLEGRQRLGYHPTTPLGSFPSLILIQDTPEKNIINWQAMNFLGVKYVLLPLTYTAYEADLKSRGFKEVYQSLETRVMENMDVLPRAFAISTDGLAEKNNPVLPADYAKHVVPVSIDSYHNARVKLSGSTDKESLIVLSDTWHSNWSAKLNGKKVPIVKVDNVFRGVVVPAGDFKIKMTYRPKSLPWALGASVLMIMLLLYLCICRKRMNAKIDSWLVKAS</sequence>
<dbReference type="Proteomes" id="UP000310574">
    <property type="component" value="Unassembled WGS sequence"/>
</dbReference>